<reference evidence="2 3" key="1">
    <citation type="submission" date="2019-03" db="EMBL/GenBank/DDBJ databases">
        <authorList>
            <person name="Gonzalez-Pimentel J.L."/>
        </authorList>
    </citation>
    <scope>NUCLEOTIDE SEQUENCE [LARGE SCALE GENOMIC DNA]</scope>
    <source>
        <strain evidence="2 3">JCM 31289</strain>
    </source>
</reference>
<dbReference type="Proteomes" id="UP000297948">
    <property type="component" value="Unassembled WGS sequence"/>
</dbReference>
<dbReference type="Gene3D" id="1.10.520.40">
    <property type="entry name" value="CRISPR-associated protein Cse2"/>
    <property type="match status" value="1"/>
</dbReference>
<feature type="region of interest" description="Disordered" evidence="1">
    <location>
        <begin position="252"/>
        <end position="289"/>
    </location>
</feature>
<dbReference type="RefSeq" id="WP_135337303.1">
    <property type="nucleotide sequence ID" value="NZ_JBHLTX010000042.1"/>
</dbReference>
<accession>A0A4Z0HIJ5</accession>
<comment type="caution">
    <text evidence="2">The sequence shown here is derived from an EMBL/GenBank/DDBJ whole genome shotgun (WGS) entry which is preliminary data.</text>
</comment>
<dbReference type="InterPro" id="IPR038287">
    <property type="entry name" value="Cse2_sf"/>
</dbReference>
<name>A0A4Z0HIJ5_9ACTN</name>
<dbReference type="EMBL" id="SRID01000013">
    <property type="protein sequence ID" value="TGB17809.1"/>
    <property type="molecule type" value="Genomic_DNA"/>
</dbReference>
<dbReference type="OrthoDB" id="4808431at2"/>
<sequence>MTPNVPVSESSTDSGGRALRLSGTAVAQVIGPLQSGYQRDDAWAVAAVARLRREAGRDAYGSPTAWGLHHLEVLAELRERQRTTEPEGPGAGKAAAAYFRSGPYVHQKDQELREDTAVHLAVTLWALHQQSLRDEPMHLAGWPLGRSVRRLAHGKSGTHDGRPAAAGDADTAADTRGSAPERVEDVSEAVRKRFVRIGSASDTEVLATRLREMVQLLRRARIPLDYARLADQLVRWQDENTRDDVRRQWGRDFHRRHGDSASARTGDEGTETGVDEVPAGDFEADDADS</sequence>
<organism evidence="2 3">
    <name type="scientific">Streptomyces palmae</name>
    <dbReference type="NCBI Taxonomy" id="1701085"/>
    <lineage>
        <taxon>Bacteria</taxon>
        <taxon>Bacillati</taxon>
        <taxon>Actinomycetota</taxon>
        <taxon>Actinomycetes</taxon>
        <taxon>Kitasatosporales</taxon>
        <taxon>Streptomycetaceae</taxon>
        <taxon>Streptomyces</taxon>
    </lineage>
</organism>
<dbReference type="AlphaFoldDB" id="A0A4Z0HIJ5"/>
<dbReference type="Pfam" id="PF09485">
    <property type="entry name" value="CRISPR_Cse2"/>
    <property type="match status" value="1"/>
</dbReference>
<gene>
    <name evidence="2" type="primary">casB</name>
    <name evidence="2" type="ORF">E4099_02900</name>
</gene>
<protein>
    <submittedName>
        <fullName evidence="2">Type I-E CRISPR-associated protein Cse2/CasB</fullName>
    </submittedName>
</protein>
<evidence type="ECO:0000256" key="1">
    <source>
        <dbReference type="SAM" id="MobiDB-lite"/>
    </source>
</evidence>
<feature type="compositionally biased region" description="Low complexity" evidence="1">
    <location>
        <begin position="163"/>
        <end position="178"/>
    </location>
</feature>
<proteinExistence type="predicted"/>
<evidence type="ECO:0000313" key="3">
    <source>
        <dbReference type="Proteomes" id="UP000297948"/>
    </source>
</evidence>
<evidence type="ECO:0000313" key="2">
    <source>
        <dbReference type="EMBL" id="TGB17809.1"/>
    </source>
</evidence>
<dbReference type="CDD" id="cd09731">
    <property type="entry name" value="Cse2_I-E"/>
    <property type="match status" value="1"/>
</dbReference>
<keyword evidence="3" id="KW-1185">Reference proteome</keyword>
<dbReference type="NCBIfam" id="TIGR02548">
    <property type="entry name" value="casB_cse2"/>
    <property type="match status" value="1"/>
</dbReference>
<feature type="region of interest" description="Disordered" evidence="1">
    <location>
        <begin position="152"/>
        <end position="184"/>
    </location>
</feature>
<dbReference type="InterPro" id="IPR013382">
    <property type="entry name" value="CRISPR-assoc_prot_Cse2"/>
</dbReference>